<dbReference type="OrthoDB" id="8954335at2759"/>
<reference evidence="6 7" key="1">
    <citation type="submission" date="2019-01" db="EMBL/GenBank/DDBJ databases">
        <title>A draft genome assembly of the solar-powered sea slug Elysia chlorotica.</title>
        <authorList>
            <person name="Cai H."/>
            <person name="Li Q."/>
            <person name="Fang X."/>
            <person name="Li J."/>
            <person name="Curtis N.E."/>
            <person name="Altenburger A."/>
            <person name="Shibata T."/>
            <person name="Feng M."/>
            <person name="Maeda T."/>
            <person name="Schwartz J.A."/>
            <person name="Shigenobu S."/>
            <person name="Lundholm N."/>
            <person name="Nishiyama T."/>
            <person name="Yang H."/>
            <person name="Hasebe M."/>
            <person name="Li S."/>
            <person name="Pierce S.K."/>
            <person name="Wang J."/>
        </authorList>
    </citation>
    <scope>NUCLEOTIDE SEQUENCE [LARGE SCALE GENOMIC DNA]</scope>
    <source>
        <strain evidence="6">EC2010</strain>
        <tissue evidence="6">Whole organism of an adult</tissue>
    </source>
</reference>
<dbReference type="Pfam" id="PF04548">
    <property type="entry name" value="AIG1"/>
    <property type="match status" value="1"/>
</dbReference>
<keyword evidence="7" id="KW-1185">Reference proteome</keyword>
<proteinExistence type="inferred from homology"/>
<evidence type="ECO:0000313" key="6">
    <source>
        <dbReference type="EMBL" id="RUS90253.1"/>
    </source>
</evidence>
<dbReference type="Gene3D" id="3.40.50.300">
    <property type="entry name" value="P-loop containing nucleotide triphosphate hydrolases"/>
    <property type="match status" value="1"/>
</dbReference>
<dbReference type="SUPFAM" id="SSF52540">
    <property type="entry name" value="P-loop containing nucleoside triphosphate hydrolases"/>
    <property type="match status" value="1"/>
</dbReference>
<dbReference type="AlphaFoldDB" id="A0A3S0ZZ58"/>
<accession>A0A3S0ZZ58</accession>
<organism evidence="6 7">
    <name type="scientific">Elysia chlorotica</name>
    <name type="common">Eastern emerald elysia</name>
    <name type="synonym">Sea slug</name>
    <dbReference type="NCBI Taxonomy" id="188477"/>
    <lineage>
        <taxon>Eukaryota</taxon>
        <taxon>Metazoa</taxon>
        <taxon>Spiralia</taxon>
        <taxon>Lophotrochozoa</taxon>
        <taxon>Mollusca</taxon>
        <taxon>Gastropoda</taxon>
        <taxon>Heterobranchia</taxon>
        <taxon>Euthyneura</taxon>
        <taxon>Panpulmonata</taxon>
        <taxon>Sacoglossa</taxon>
        <taxon>Placobranchoidea</taxon>
        <taxon>Plakobranchidae</taxon>
        <taxon>Elysia</taxon>
    </lineage>
</organism>
<sequence length="385" mass="42532">MTSTALNVCLLGKTGTGKSATGNSILGWAAFESGSNTTSVTTAVSVQTAEVGGRNIKVVDGPGMGDTRLNREDDVQATITSLEQIMSACPGGYHALLLMFRYGTRYTEEDHTVLAALKMLLGADFVRKHAVLVVTCGDILAQEMAAEGEGSTASFSKWLAEQTGKLGELVKEIQGRVVLFNNMTEEASVLDAQRADLFKELDNLGNSGLRYTQEDFLANALSRQMAMVETRKEKIQADTKVKLDLISDELTKTLAKPQVSISDVSSQIACIENLQRQIENARKNVDKEDAGTSALQAVQDMICVQDKTLANAIQGLKTLLEQKKHHEKEQEDMRRAQAEMLRQQQEMQRQAELKRQEEIRQAEERRKLQEEGEPKKRGRGQAERN</sequence>
<dbReference type="InterPro" id="IPR027417">
    <property type="entry name" value="P-loop_NTPase"/>
</dbReference>
<evidence type="ECO:0000259" key="5">
    <source>
        <dbReference type="PROSITE" id="PS51720"/>
    </source>
</evidence>
<protein>
    <recommendedName>
        <fullName evidence="5">AIG1-type G domain-containing protein</fullName>
    </recommendedName>
</protein>
<feature type="region of interest" description="Disordered" evidence="4">
    <location>
        <begin position="324"/>
        <end position="385"/>
    </location>
</feature>
<dbReference type="GO" id="GO:0005525">
    <property type="term" value="F:GTP binding"/>
    <property type="evidence" value="ECO:0007669"/>
    <property type="project" value="UniProtKB-KW"/>
</dbReference>
<feature type="compositionally biased region" description="Basic and acidic residues" evidence="4">
    <location>
        <begin position="349"/>
        <end position="385"/>
    </location>
</feature>
<evidence type="ECO:0000256" key="1">
    <source>
        <dbReference type="ARBA" id="ARBA00008535"/>
    </source>
</evidence>
<evidence type="ECO:0000256" key="2">
    <source>
        <dbReference type="ARBA" id="ARBA00022741"/>
    </source>
</evidence>
<keyword evidence="2" id="KW-0547">Nucleotide-binding</keyword>
<evidence type="ECO:0000313" key="7">
    <source>
        <dbReference type="Proteomes" id="UP000271974"/>
    </source>
</evidence>
<keyword evidence="3" id="KW-0342">GTP-binding</keyword>
<dbReference type="InterPro" id="IPR006703">
    <property type="entry name" value="G_AIG1"/>
</dbReference>
<feature type="domain" description="AIG1-type G" evidence="5">
    <location>
        <begin position="3"/>
        <end position="220"/>
    </location>
</feature>
<gene>
    <name evidence="6" type="ORF">EGW08_001942</name>
</gene>
<dbReference type="PANTHER" id="PTHR10903:SF184">
    <property type="entry name" value="GTP-BINDING PROTEIN A"/>
    <property type="match status" value="1"/>
</dbReference>
<dbReference type="Proteomes" id="UP000271974">
    <property type="component" value="Unassembled WGS sequence"/>
</dbReference>
<feature type="compositionally biased region" description="Low complexity" evidence="4">
    <location>
        <begin position="338"/>
        <end position="348"/>
    </location>
</feature>
<name>A0A3S0ZZ58_ELYCH</name>
<evidence type="ECO:0000256" key="4">
    <source>
        <dbReference type="SAM" id="MobiDB-lite"/>
    </source>
</evidence>
<comment type="similarity">
    <text evidence="1">Belongs to the TRAFAC class TrmE-Era-EngA-EngB-Septin-like GTPase superfamily. AIG1/Toc34/Toc159-like paraseptin GTPase family. IAN subfamily.</text>
</comment>
<evidence type="ECO:0000256" key="3">
    <source>
        <dbReference type="ARBA" id="ARBA00023134"/>
    </source>
</evidence>
<comment type="caution">
    <text evidence="6">The sequence shown here is derived from an EMBL/GenBank/DDBJ whole genome shotgun (WGS) entry which is preliminary data.</text>
</comment>
<dbReference type="InterPro" id="IPR045058">
    <property type="entry name" value="GIMA/IAN/Toc"/>
</dbReference>
<dbReference type="PROSITE" id="PS51720">
    <property type="entry name" value="G_AIG1"/>
    <property type="match status" value="1"/>
</dbReference>
<dbReference type="EMBL" id="RQTK01000036">
    <property type="protein sequence ID" value="RUS90253.1"/>
    <property type="molecule type" value="Genomic_DNA"/>
</dbReference>
<feature type="compositionally biased region" description="Basic and acidic residues" evidence="4">
    <location>
        <begin position="324"/>
        <end position="337"/>
    </location>
</feature>
<dbReference type="STRING" id="188477.A0A3S0ZZ58"/>
<dbReference type="PANTHER" id="PTHR10903">
    <property type="entry name" value="GTPASE, IMAP FAMILY MEMBER-RELATED"/>
    <property type="match status" value="1"/>
</dbReference>